<proteinExistence type="predicted"/>
<dbReference type="EMBL" id="DYZF01000253">
    <property type="protein sequence ID" value="HJE52292.1"/>
    <property type="molecule type" value="Genomic_DNA"/>
</dbReference>
<comment type="caution">
    <text evidence="2">The sequence shown here is derived from an EMBL/GenBank/DDBJ whole genome shotgun (WGS) entry which is preliminary data.</text>
</comment>
<evidence type="ECO:0000313" key="3">
    <source>
        <dbReference type="Proteomes" id="UP000712713"/>
    </source>
</evidence>
<evidence type="ECO:0000313" key="2">
    <source>
        <dbReference type="EMBL" id="HJE52292.1"/>
    </source>
</evidence>
<feature type="transmembrane region" description="Helical" evidence="1">
    <location>
        <begin position="6"/>
        <end position="24"/>
    </location>
</feature>
<reference evidence="2" key="2">
    <citation type="submission" date="2021-09" db="EMBL/GenBank/DDBJ databases">
        <authorList>
            <person name="Gilroy R."/>
        </authorList>
    </citation>
    <scope>NUCLEOTIDE SEQUENCE</scope>
    <source>
        <strain evidence="2">ChiGjej3B3-7470</strain>
    </source>
</reference>
<gene>
    <name evidence="2" type="ORF">K8V15_10045</name>
</gene>
<organism evidence="2 3">
    <name type="scientific">Tessaracoccus flavescens</name>
    <dbReference type="NCBI Taxonomy" id="399497"/>
    <lineage>
        <taxon>Bacteria</taxon>
        <taxon>Bacillati</taxon>
        <taxon>Actinomycetota</taxon>
        <taxon>Actinomycetes</taxon>
        <taxon>Propionibacteriales</taxon>
        <taxon>Propionibacteriaceae</taxon>
        <taxon>Tessaracoccus</taxon>
    </lineage>
</organism>
<accession>A0A921EPQ2</accession>
<name>A0A921EPQ2_9ACTN</name>
<reference evidence="2" key="1">
    <citation type="journal article" date="2021" name="PeerJ">
        <title>Extensive microbial diversity within the chicken gut microbiome revealed by metagenomics and culture.</title>
        <authorList>
            <person name="Gilroy R."/>
            <person name="Ravi A."/>
            <person name="Getino M."/>
            <person name="Pursley I."/>
            <person name="Horton D.L."/>
            <person name="Alikhan N.F."/>
            <person name="Baker D."/>
            <person name="Gharbi K."/>
            <person name="Hall N."/>
            <person name="Watson M."/>
            <person name="Adriaenssens E.M."/>
            <person name="Foster-Nyarko E."/>
            <person name="Jarju S."/>
            <person name="Secka A."/>
            <person name="Antonio M."/>
            <person name="Oren A."/>
            <person name="Chaudhuri R.R."/>
            <person name="La Ragione R."/>
            <person name="Hildebrand F."/>
            <person name="Pallen M.J."/>
        </authorList>
    </citation>
    <scope>NUCLEOTIDE SEQUENCE</scope>
    <source>
        <strain evidence="2">ChiGjej3B3-7470</strain>
    </source>
</reference>
<keyword evidence="1" id="KW-1133">Transmembrane helix</keyword>
<sequence>MPDSTVIVGILSLVGVALGAYATWRSAVRKAEIETEAAPYEVLARRVSDLEAADAAKGRRLASLERRFRLVADALEAQHRWQQDGAVPPPPIISPLAIAAITLQEDQP</sequence>
<dbReference type="Proteomes" id="UP000712713">
    <property type="component" value="Unassembled WGS sequence"/>
</dbReference>
<keyword evidence="1" id="KW-0812">Transmembrane</keyword>
<evidence type="ECO:0000256" key="1">
    <source>
        <dbReference type="SAM" id="Phobius"/>
    </source>
</evidence>
<protein>
    <submittedName>
        <fullName evidence="2">Uncharacterized protein</fullName>
    </submittedName>
</protein>
<dbReference type="AlphaFoldDB" id="A0A921EPQ2"/>
<keyword evidence="1" id="KW-0472">Membrane</keyword>